<evidence type="ECO:0000256" key="11">
    <source>
        <dbReference type="ARBA" id="ARBA00023065"/>
    </source>
</evidence>
<protein>
    <recommendedName>
        <fullName evidence="3">Store-operated calcium entry-associated regulatory factor</fullName>
    </recommendedName>
    <alternativeName>
        <fullName evidence="13">Transmembrane protein 66</fullName>
    </alternativeName>
</protein>
<dbReference type="Pfam" id="PF06682">
    <property type="entry name" value="SARAF"/>
    <property type="match status" value="1"/>
</dbReference>
<keyword evidence="5" id="KW-0109">Calcium transport</keyword>
<feature type="compositionally biased region" description="Polar residues" evidence="14">
    <location>
        <begin position="252"/>
        <end position="265"/>
    </location>
</feature>
<dbReference type="PANTHER" id="PTHR15929:SF0">
    <property type="entry name" value="STORE-OPERATED CALCIUM ENTRY-ASSOCIATED REGULATORY FACTOR"/>
    <property type="match status" value="1"/>
</dbReference>
<evidence type="ECO:0000256" key="2">
    <source>
        <dbReference type="ARBA" id="ARBA00006833"/>
    </source>
</evidence>
<dbReference type="AlphaFoldDB" id="A0A9Q5HY58"/>
<keyword evidence="4" id="KW-0813">Transport</keyword>
<evidence type="ECO:0000256" key="7">
    <source>
        <dbReference type="ARBA" id="ARBA00022729"/>
    </source>
</evidence>
<evidence type="ECO:0000256" key="6">
    <source>
        <dbReference type="ARBA" id="ARBA00022692"/>
    </source>
</evidence>
<feature type="region of interest" description="Disordered" evidence="14">
    <location>
        <begin position="248"/>
        <end position="267"/>
    </location>
</feature>
<dbReference type="PANTHER" id="PTHR15929">
    <property type="entry name" value="STORE-OPERATED CALCIUM ENTRY-ASSOCIATED REGULATORY FACTOR"/>
    <property type="match status" value="1"/>
</dbReference>
<keyword evidence="6 15" id="KW-0812">Transmembrane</keyword>
<dbReference type="GO" id="GO:0006816">
    <property type="term" value="P:calcium ion transport"/>
    <property type="evidence" value="ECO:0007669"/>
    <property type="project" value="UniProtKB-KW"/>
</dbReference>
<accession>A0A9Q5HY58</accession>
<evidence type="ECO:0000256" key="10">
    <source>
        <dbReference type="ARBA" id="ARBA00022989"/>
    </source>
</evidence>
<evidence type="ECO:0000256" key="9">
    <source>
        <dbReference type="ARBA" id="ARBA00022837"/>
    </source>
</evidence>
<organism evidence="16 17">
    <name type="scientific">Sanghuangporus baumii</name>
    <name type="common">Phellinus baumii</name>
    <dbReference type="NCBI Taxonomy" id="108892"/>
    <lineage>
        <taxon>Eukaryota</taxon>
        <taxon>Fungi</taxon>
        <taxon>Dikarya</taxon>
        <taxon>Basidiomycota</taxon>
        <taxon>Agaricomycotina</taxon>
        <taxon>Agaricomycetes</taxon>
        <taxon>Hymenochaetales</taxon>
        <taxon>Hymenochaetaceae</taxon>
        <taxon>Sanghuangporus</taxon>
    </lineage>
</organism>
<dbReference type="GO" id="GO:0005789">
    <property type="term" value="C:endoplasmic reticulum membrane"/>
    <property type="evidence" value="ECO:0007669"/>
    <property type="project" value="UniProtKB-SubCell"/>
</dbReference>
<feature type="compositionally biased region" description="Low complexity" evidence="14">
    <location>
        <begin position="165"/>
        <end position="179"/>
    </location>
</feature>
<dbReference type="GO" id="GO:2001256">
    <property type="term" value="P:regulation of store-operated calcium entry"/>
    <property type="evidence" value="ECO:0007669"/>
    <property type="project" value="InterPro"/>
</dbReference>
<dbReference type="InterPro" id="IPR009567">
    <property type="entry name" value="SARAF"/>
</dbReference>
<evidence type="ECO:0000256" key="8">
    <source>
        <dbReference type="ARBA" id="ARBA00022824"/>
    </source>
</evidence>
<gene>
    <name evidence="16" type="ORF">A7U60_g4698</name>
</gene>
<keyword evidence="7" id="KW-0732">Signal</keyword>
<comment type="caution">
    <text evidence="16">The sequence shown here is derived from an EMBL/GenBank/DDBJ whole genome shotgun (WGS) entry which is preliminary data.</text>
</comment>
<dbReference type="EMBL" id="LNZH02000183">
    <property type="protein sequence ID" value="OCB88180.1"/>
    <property type="molecule type" value="Genomic_DNA"/>
</dbReference>
<evidence type="ECO:0000313" key="17">
    <source>
        <dbReference type="Proteomes" id="UP000757232"/>
    </source>
</evidence>
<comment type="subcellular location">
    <subcellularLocation>
        <location evidence="1">Endoplasmic reticulum membrane</location>
        <topology evidence="1">Single-pass type I membrane protein</topology>
    </subcellularLocation>
</comment>
<keyword evidence="10 15" id="KW-1133">Transmembrane helix</keyword>
<feature type="compositionally biased region" description="Pro residues" evidence="14">
    <location>
        <begin position="197"/>
        <end position="206"/>
    </location>
</feature>
<evidence type="ECO:0000256" key="15">
    <source>
        <dbReference type="SAM" id="Phobius"/>
    </source>
</evidence>
<evidence type="ECO:0000313" key="16">
    <source>
        <dbReference type="EMBL" id="OCB88180.1"/>
    </source>
</evidence>
<reference evidence="16" key="1">
    <citation type="submission" date="2016-06" db="EMBL/GenBank/DDBJ databases">
        <title>Draft Genome sequence of the fungus Inonotus baumii.</title>
        <authorList>
            <person name="Zhu H."/>
            <person name="Lin W."/>
        </authorList>
    </citation>
    <scope>NUCLEOTIDE SEQUENCE</scope>
    <source>
        <strain evidence="16">821</strain>
    </source>
</reference>
<evidence type="ECO:0000256" key="3">
    <source>
        <dbReference type="ARBA" id="ARBA00016584"/>
    </source>
</evidence>
<feature type="region of interest" description="Disordered" evidence="14">
    <location>
        <begin position="273"/>
        <end position="337"/>
    </location>
</feature>
<keyword evidence="11" id="KW-0406">Ion transport</keyword>
<comment type="similarity">
    <text evidence="2">Belongs to the SARAF family.</text>
</comment>
<keyword evidence="12 15" id="KW-0472">Membrane</keyword>
<evidence type="ECO:0000256" key="13">
    <source>
        <dbReference type="ARBA" id="ARBA00031116"/>
    </source>
</evidence>
<feature type="compositionally biased region" description="Low complexity" evidence="14">
    <location>
        <begin position="281"/>
        <end position="295"/>
    </location>
</feature>
<feature type="transmembrane region" description="Helical" evidence="15">
    <location>
        <begin position="133"/>
        <end position="151"/>
    </location>
</feature>
<evidence type="ECO:0000256" key="4">
    <source>
        <dbReference type="ARBA" id="ARBA00022448"/>
    </source>
</evidence>
<keyword evidence="8" id="KW-0256">Endoplasmic reticulum</keyword>
<dbReference type="OrthoDB" id="20303at2759"/>
<proteinExistence type="inferred from homology"/>
<evidence type="ECO:0000256" key="5">
    <source>
        <dbReference type="ARBA" id="ARBA00022568"/>
    </source>
</evidence>
<evidence type="ECO:0000256" key="1">
    <source>
        <dbReference type="ARBA" id="ARBA00004115"/>
    </source>
</evidence>
<feature type="region of interest" description="Disordered" evidence="14">
    <location>
        <begin position="165"/>
        <end position="218"/>
    </location>
</feature>
<keyword evidence="17" id="KW-1185">Reference proteome</keyword>
<name>A0A9Q5HY58_SANBA</name>
<evidence type="ECO:0000256" key="12">
    <source>
        <dbReference type="ARBA" id="ARBA00023136"/>
    </source>
</evidence>
<keyword evidence="9" id="KW-0106">Calcium</keyword>
<evidence type="ECO:0000256" key="14">
    <source>
        <dbReference type="SAM" id="MobiDB-lite"/>
    </source>
</evidence>
<sequence length="337" mass="37381">MSKVLLEQIRSLTLYKGELTKARRLPPIQQLKCVGRACKLFQPDVVRCYNNGGSGTDIDWTCEADLPEKLRFGRVDVSCEGWSRPGDPYVLKGSCGLEYRLINTSENQRSCGLEYRLINTSEKQRNEWLERGFLWLIVLLAIYFLFGSYIWRFLRWLKRSIGFGPSGSRPSRPSSSGPRNDWFTWGHGGDSGRRPPPDYPPPPPYSEHPKSSYSSSNSASASSGPGFWSGFGLGSLGGLAAGRVFGRGGGESWNTRQPRFATTQEYDWERERQGRGGGLFGSSSWSFPGTSSFTSRPAASADRQPSARATTNNDRGEGPSNLGRMRRSTGYGVTSVR</sequence>
<dbReference type="Proteomes" id="UP000757232">
    <property type="component" value="Unassembled WGS sequence"/>
</dbReference>